<proteinExistence type="predicted"/>
<dbReference type="Proteomes" id="UP001206925">
    <property type="component" value="Unassembled WGS sequence"/>
</dbReference>
<dbReference type="EMBL" id="JAMZMK010009633">
    <property type="protein sequence ID" value="KAI7734845.1"/>
    <property type="molecule type" value="Genomic_DNA"/>
</dbReference>
<reference evidence="2" key="1">
    <citation type="submission" date="2022-06" db="EMBL/GenBank/DDBJ databases">
        <title>Uncovering the hologenomic basis of an extraordinary plant invasion.</title>
        <authorList>
            <person name="Bieker V.C."/>
            <person name="Martin M.D."/>
            <person name="Gilbert T."/>
            <person name="Hodgins K."/>
            <person name="Battlay P."/>
            <person name="Petersen B."/>
            <person name="Wilson J."/>
        </authorList>
    </citation>
    <scope>NUCLEOTIDE SEQUENCE</scope>
    <source>
        <strain evidence="2">AA19_3_7</strain>
        <tissue evidence="2">Leaf</tissue>
    </source>
</reference>
<evidence type="ECO:0000313" key="3">
    <source>
        <dbReference type="Proteomes" id="UP001206925"/>
    </source>
</evidence>
<feature type="compositionally biased region" description="Polar residues" evidence="1">
    <location>
        <begin position="41"/>
        <end position="60"/>
    </location>
</feature>
<feature type="region of interest" description="Disordered" evidence="1">
    <location>
        <begin position="1"/>
        <end position="87"/>
    </location>
</feature>
<comment type="caution">
    <text evidence="2">The sequence shown here is derived from an EMBL/GenBank/DDBJ whole genome shotgun (WGS) entry which is preliminary data.</text>
</comment>
<protein>
    <submittedName>
        <fullName evidence="2">Uncharacterized protein</fullName>
    </submittedName>
</protein>
<dbReference type="AlphaFoldDB" id="A0AAD5GA09"/>
<name>A0AAD5GA09_AMBAR</name>
<sequence length="226" mass="24985">MKMNVEKLEKMAAASVRTGGNGSVRIKKNNKKRDDDITSPLKPTTGGSSNPSVVVQQQLRKSPFALSSSSDDDDDDAAASAEDIHASSDDDDPFFAIRAKNYIRKAHLLGYPHDGRSVSDVRREWAEIHRKQPSCLDQLLSVERMLAGTEDPDDPDPQLARITQAINKIPYARNHIVKAYYSVCWEFFDSILCHMNFSNFGSIAGGTDVPMAHSFPSLFALEATKL</sequence>
<accession>A0AAD5GA09</accession>
<keyword evidence="3" id="KW-1185">Reference proteome</keyword>
<feature type="compositionally biased region" description="Basic and acidic residues" evidence="1">
    <location>
        <begin position="1"/>
        <end position="10"/>
    </location>
</feature>
<gene>
    <name evidence="2" type="ORF">M8C21_025473</name>
</gene>
<evidence type="ECO:0000256" key="1">
    <source>
        <dbReference type="SAM" id="MobiDB-lite"/>
    </source>
</evidence>
<evidence type="ECO:0000313" key="2">
    <source>
        <dbReference type="EMBL" id="KAI7734845.1"/>
    </source>
</evidence>
<organism evidence="2 3">
    <name type="scientific">Ambrosia artemisiifolia</name>
    <name type="common">Common ragweed</name>
    <dbReference type="NCBI Taxonomy" id="4212"/>
    <lineage>
        <taxon>Eukaryota</taxon>
        <taxon>Viridiplantae</taxon>
        <taxon>Streptophyta</taxon>
        <taxon>Embryophyta</taxon>
        <taxon>Tracheophyta</taxon>
        <taxon>Spermatophyta</taxon>
        <taxon>Magnoliopsida</taxon>
        <taxon>eudicotyledons</taxon>
        <taxon>Gunneridae</taxon>
        <taxon>Pentapetalae</taxon>
        <taxon>asterids</taxon>
        <taxon>campanulids</taxon>
        <taxon>Asterales</taxon>
        <taxon>Asteraceae</taxon>
        <taxon>Asteroideae</taxon>
        <taxon>Heliantheae alliance</taxon>
        <taxon>Heliantheae</taxon>
        <taxon>Ambrosia</taxon>
    </lineage>
</organism>